<feature type="domain" description="Disease resistance R13L4/SHOC-2-like LRR" evidence="4">
    <location>
        <begin position="365"/>
        <end position="548"/>
    </location>
</feature>
<dbReference type="Gene3D" id="3.80.10.10">
    <property type="entry name" value="Ribonuclease Inhibitor"/>
    <property type="match status" value="1"/>
</dbReference>
<protein>
    <recommendedName>
        <fullName evidence="7">Disease resistance RPP13-like protein 4</fullName>
    </recommendedName>
</protein>
<evidence type="ECO:0000256" key="1">
    <source>
        <dbReference type="ARBA" id="ARBA00022737"/>
    </source>
</evidence>
<dbReference type="EMBL" id="JBEDUW010000001">
    <property type="protein sequence ID" value="KAK9949554.1"/>
    <property type="molecule type" value="Genomic_DNA"/>
</dbReference>
<dbReference type="Pfam" id="PF23598">
    <property type="entry name" value="LRR_14"/>
    <property type="match status" value="1"/>
</dbReference>
<evidence type="ECO:0000313" key="6">
    <source>
        <dbReference type="Proteomes" id="UP001457282"/>
    </source>
</evidence>
<dbReference type="Pfam" id="PF23559">
    <property type="entry name" value="WHD_DRP"/>
    <property type="match status" value="1"/>
</dbReference>
<dbReference type="PANTHER" id="PTHR23155">
    <property type="entry name" value="DISEASE RESISTANCE PROTEIN RP"/>
    <property type="match status" value="1"/>
</dbReference>
<evidence type="ECO:0000313" key="5">
    <source>
        <dbReference type="EMBL" id="KAK9949554.1"/>
    </source>
</evidence>
<name>A0AAW1YLS9_RUBAR</name>
<evidence type="ECO:0000256" key="2">
    <source>
        <dbReference type="ARBA" id="ARBA00022821"/>
    </source>
</evidence>
<accession>A0AAW1YLS9</accession>
<dbReference type="FunFam" id="1.10.10.10:FF:000322">
    <property type="entry name" value="Probable disease resistance protein At1g63360"/>
    <property type="match status" value="1"/>
</dbReference>
<keyword evidence="1" id="KW-0677">Repeat</keyword>
<evidence type="ECO:0008006" key="7">
    <source>
        <dbReference type="Google" id="ProtNLM"/>
    </source>
</evidence>
<organism evidence="5 6">
    <name type="scientific">Rubus argutus</name>
    <name type="common">Southern blackberry</name>
    <dbReference type="NCBI Taxonomy" id="59490"/>
    <lineage>
        <taxon>Eukaryota</taxon>
        <taxon>Viridiplantae</taxon>
        <taxon>Streptophyta</taxon>
        <taxon>Embryophyta</taxon>
        <taxon>Tracheophyta</taxon>
        <taxon>Spermatophyta</taxon>
        <taxon>Magnoliopsida</taxon>
        <taxon>eudicotyledons</taxon>
        <taxon>Gunneridae</taxon>
        <taxon>Pentapetalae</taxon>
        <taxon>rosids</taxon>
        <taxon>fabids</taxon>
        <taxon>Rosales</taxon>
        <taxon>Rosaceae</taxon>
        <taxon>Rosoideae</taxon>
        <taxon>Rosoideae incertae sedis</taxon>
        <taxon>Rubus</taxon>
    </lineage>
</organism>
<evidence type="ECO:0000259" key="4">
    <source>
        <dbReference type="Pfam" id="PF23598"/>
    </source>
</evidence>
<sequence>MSTSINPEKFMPKLLDLLRKAKAVAKEPEAVKGFESIENELQSMKEKDLLAKVKLFDQTMLQQFTSLERRLGKIILGAETTYKDIAEVKKALDLMFRDVGQIKDSIPLVEKMPSPERNPESQVRRTNMDQLGLAPKVSQDWLQLGLEDKVLGSPAMANIRRTYEDLETLELRMCCLSFSIFPDDSVMKKRPLIYWWIGEGFIKSTQEKTAEDVGEEIFNKLMRKGLIINHKYSNASSTTVLVNKCTMHPWIRRMLISLASEARLFHFDSKFPRMPSYDLSACRRACLVFDNPIPKGEGDDLLTVFNVTEHYLNLNKEWLNKLKKVVVLQLGRWQDSATHHIEVEDEGFLAQEDGGFLKGLGAQNKHLKYLSLRGISRINRLPSSILGLVSLEILDLRACHNLERMPSDISSLRKLTHLDLSECYLLEGMPKGIEKLSSLQVLKGFVIGSLKNTPCRLGDLAKLKSLKRLSIHMGNEAVVQEGEFKKLKDMSSLRRLKISWGVVFPKLKETVVNESAAFLLPPDLEKLDLQGMPLSNVPGWLKQKLNKLYIRGGELVSLAHGETEGWTVKILSLKFLKKLKIESPSLKELFPHLQHLEVKLHI</sequence>
<reference evidence="5 6" key="1">
    <citation type="journal article" date="2023" name="G3 (Bethesda)">
        <title>A chromosome-length genome assembly and annotation of blackberry (Rubus argutus, cv. 'Hillquist').</title>
        <authorList>
            <person name="Bruna T."/>
            <person name="Aryal R."/>
            <person name="Dudchenko O."/>
            <person name="Sargent D.J."/>
            <person name="Mead D."/>
            <person name="Buti M."/>
            <person name="Cavallini A."/>
            <person name="Hytonen T."/>
            <person name="Andres J."/>
            <person name="Pham M."/>
            <person name="Weisz D."/>
            <person name="Mascagni F."/>
            <person name="Usai G."/>
            <person name="Natali L."/>
            <person name="Bassil N."/>
            <person name="Fernandez G.E."/>
            <person name="Lomsadze A."/>
            <person name="Armour M."/>
            <person name="Olukolu B."/>
            <person name="Poorten T."/>
            <person name="Britton C."/>
            <person name="Davik J."/>
            <person name="Ashrafi H."/>
            <person name="Aiden E.L."/>
            <person name="Borodovsky M."/>
            <person name="Worthington M."/>
        </authorList>
    </citation>
    <scope>NUCLEOTIDE SEQUENCE [LARGE SCALE GENOMIC DNA]</scope>
    <source>
        <strain evidence="5">PI 553951</strain>
    </source>
</reference>
<feature type="domain" description="Disease resistance protein winged helix" evidence="3">
    <location>
        <begin position="180"/>
        <end position="252"/>
    </location>
</feature>
<dbReference type="SUPFAM" id="SSF52058">
    <property type="entry name" value="L domain-like"/>
    <property type="match status" value="1"/>
</dbReference>
<dbReference type="InterPro" id="IPR058922">
    <property type="entry name" value="WHD_DRP"/>
</dbReference>
<dbReference type="Gene3D" id="1.10.10.10">
    <property type="entry name" value="Winged helix-like DNA-binding domain superfamily/Winged helix DNA-binding domain"/>
    <property type="match status" value="1"/>
</dbReference>
<proteinExistence type="predicted"/>
<dbReference type="PANTHER" id="PTHR23155:SF1076">
    <property type="entry name" value="LEUCINE-RICH REPEAT (LRR) FAMILY PROTEIN-RELATED"/>
    <property type="match status" value="1"/>
</dbReference>
<dbReference type="InterPro" id="IPR044974">
    <property type="entry name" value="Disease_R_plants"/>
</dbReference>
<dbReference type="Proteomes" id="UP001457282">
    <property type="component" value="Unassembled WGS sequence"/>
</dbReference>
<dbReference type="InterPro" id="IPR036388">
    <property type="entry name" value="WH-like_DNA-bd_sf"/>
</dbReference>
<keyword evidence="2" id="KW-0611">Plant defense</keyword>
<evidence type="ECO:0000259" key="3">
    <source>
        <dbReference type="Pfam" id="PF23559"/>
    </source>
</evidence>
<keyword evidence="6" id="KW-1185">Reference proteome</keyword>
<comment type="caution">
    <text evidence="5">The sequence shown here is derived from an EMBL/GenBank/DDBJ whole genome shotgun (WGS) entry which is preliminary data.</text>
</comment>
<dbReference type="AlphaFoldDB" id="A0AAW1YLS9"/>
<dbReference type="GO" id="GO:0098542">
    <property type="term" value="P:defense response to other organism"/>
    <property type="evidence" value="ECO:0007669"/>
    <property type="project" value="TreeGrafter"/>
</dbReference>
<dbReference type="InterPro" id="IPR032675">
    <property type="entry name" value="LRR_dom_sf"/>
</dbReference>
<dbReference type="InterPro" id="IPR055414">
    <property type="entry name" value="LRR_R13L4/SHOC2-like"/>
</dbReference>
<gene>
    <name evidence="5" type="ORF">M0R45_005071</name>
</gene>